<evidence type="ECO:0008006" key="3">
    <source>
        <dbReference type="Google" id="ProtNLM"/>
    </source>
</evidence>
<dbReference type="Proteomes" id="UP000034539">
    <property type="component" value="Unassembled WGS sequence"/>
</dbReference>
<dbReference type="EMBL" id="LBXN01000032">
    <property type="protein sequence ID" value="KKR32791.1"/>
    <property type="molecule type" value="Genomic_DNA"/>
</dbReference>
<dbReference type="InterPro" id="IPR049389">
    <property type="entry name" value="TTHA0281-like"/>
</dbReference>
<dbReference type="AlphaFoldDB" id="A0A0G0Q619"/>
<sequence>MLTEYINKAMELAHYEKIEDDGTYWGEIPGFQGVWGRAKTLEKCREELREALEEWIVFRLRNNLKLPVLKGMNLNIKEKVA</sequence>
<evidence type="ECO:0000313" key="1">
    <source>
        <dbReference type="EMBL" id="KKR32791.1"/>
    </source>
</evidence>
<evidence type="ECO:0000313" key="2">
    <source>
        <dbReference type="Proteomes" id="UP000034539"/>
    </source>
</evidence>
<reference evidence="1 2" key="1">
    <citation type="journal article" date="2015" name="Nature">
        <title>rRNA introns, odd ribosomes, and small enigmatic genomes across a large radiation of phyla.</title>
        <authorList>
            <person name="Brown C.T."/>
            <person name="Hug L.A."/>
            <person name="Thomas B.C."/>
            <person name="Sharon I."/>
            <person name="Castelle C.J."/>
            <person name="Singh A."/>
            <person name="Wilkins M.J."/>
            <person name="Williams K.H."/>
            <person name="Banfield J.F."/>
        </authorList>
    </citation>
    <scope>NUCLEOTIDE SEQUENCE [LARGE SCALE GENOMIC DNA]</scope>
</reference>
<dbReference type="InterPro" id="IPR035069">
    <property type="entry name" value="TTHA1013/TTHA0281-like"/>
</dbReference>
<protein>
    <recommendedName>
        <fullName evidence="3">HicB family protein</fullName>
    </recommendedName>
</protein>
<gene>
    <name evidence="1" type="ORF">UT63_C0032G0022</name>
</gene>
<organism evidence="1 2">
    <name type="scientific">Candidatus Gottesmanbacteria bacterium GW2011_GWC2_39_8</name>
    <dbReference type="NCBI Taxonomy" id="1618450"/>
    <lineage>
        <taxon>Bacteria</taxon>
        <taxon>Candidatus Gottesmaniibacteriota</taxon>
    </lineage>
</organism>
<comment type="caution">
    <text evidence="1">The sequence shown here is derived from an EMBL/GenBank/DDBJ whole genome shotgun (WGS) entry which is preliminary data.</text>
</comment>
<proteinExistence type="predicted"/>
<accession>A0A0G0Q619</accession>
<dbReference type="Pfam" id="PF21748">
    <property type="entry name" value="UPF0150"/>
    <property type="match status" value="1"/>
</dbReference>
<name>A0A0G0Q619_9BACT</name>
<dbReference type="Gene3D" id="3.30.160.250">
    <property type="match status" value="1"/>
</dbReference>
<dbReference type="SUPFAM" id="SSF143100">
    <property type="entry name" value="TTHA1013/TTHA0281-like"/>
    <property type="match status" value="1"/>
</dbReference>